<keyword evidence="2" id="KW-0472">Membrane</keyword>
<feature type="transmembrane region" description="Helical" evidence="2">
    <location>
        <begin position="163"/>
        <end position="179"/>
    </location>
</feature>
<feature type="transmembrane region" description="Helical" evidence="2">
    <location>
        <begin position="530"/>
        <end position="548"/>
    </location>
</feature>
<dbReference type="InterPro" id="IPR052529">
    <property type="entry name" value="Bact_Transport_Assoc"/>
</dbReference>
<gene>
    <name evidence="4" type="ORF">RF679_06965</name>
</gene>
<organism evidence="4 5">
    <name type="scientific">Undibacterium cyanobacteriorum</name>
    <dbReference type="NCBI Taxonomy" id="3073561"/>
    <lineage>
        <taxon>Bacteria</taxon>
        <taxon>Pseudomonadati</taxon>
        <taxon>Pseudomonadota</taxon>
        <taxon>Betaproteobacteria</taxon>
        <taxon>Burkholderiales</taxon>
        <taxon>Oxalobacteraceae</taxon>
        <taxon>Undibacterium</taxon>
    </lineage>
</organism>
<feature type="coiled-coil region" evidence="1">
    <location>
        <begin position="317"/>
        <end position="347"/>
    </location>
</feature>
<feature type="transmembrane region" description="Helical" evidence="2">
    <location>
        <begin position="119"/>
        <end position="136"/>
    </location>
</feature>
<evidence type="ECO:0000313" key="5">
    <source>
        <dbReference type="Proteomes" id="UP001181355"/>
    </source>
</evidence>
<name>A0ABY9RMW2_9BURK</name>
<evidence type="ECO:0000259" key="3">
    <source>
        <dbReference type="Pfam" id="PF04235"/>
    </source>
</evidence>
<keyword evidence="2" id="KW-0812">Transmembrane</keyword>
<accession>A0ABY9RMW2</accession>
<sequence>MTDSVLHSERISEAMPVSTQSEEWKPIAKNERIEALDVVRGFALIGIFLMNIEFFNRVVSDIGQGMPVGLQGLDWAASFFISYFVAGKFWTIFSLLFGMGFAVMLTRSEAKGQKFIIPYLRRIVALAIFGAAHHILIWPGDILFSYAVAAFGLVIVLFMPAKWWFAALLVSIGVMAVWQNQVTSGLIAMLVMTGLYMFFMRSEAGIHFRGKKIHGLACIFFVIAVVMTATTIVGFLVPGQEKLKAFMIAAIASYVLGFLIAKYHHPEEKRSLRLGAAAYLLLFISMAVGTASQTWDWGGAQAKQKEVLAAMKDFDPSKVTEAELKALREKKKKTEQEEAKLVVAENASMLARKAKRDAEEVKILSHGTYFEAVKMRAQHFARHAPNELNTCALFIAMFLMGYWFVRSGVIERSAEHLPLFKKLAFIGLPIGIGLGLVGSTFGLRADPTNFADSFNFGESLLYIGNLPACLGYVSLMIVLLHSKGPFSKVKVLAPYGRMALTNYLSQSIICSAIFYAYGLGLYGMPRAQQVLVVAVVVSLQVMFSHWWLSKFLYGPMEWLWRAITYWKLPKFKLENA</sequence>
<feature type="transmembrane region" description="Helical" evidence="2">
    <location>
        <begin position="503"/>
        <end position="524"/>
    </location>
</feature>
<feature type="transmembrane region" description="Helical" evidence="2">
    <location>
        <begin position="461"/>
        <end position="482"/>
    </location>
</feature>
<protein>
    <submittedName>
        <fullName evidence="4">DUF418 domain-containing protein</fullName>
    </submittedName>
</protein>
<dbReference type="Proteomes" id="UP001181355">
    <property type="component" value="Chromosome"/>
</dbReference>
<feature type="transmembrane region" description="Helical" evidence="2">
    <location>
        <begin position="142"/>
        <end position="158"/>
    </location>
</feature>
<keyword evidence="1" id="KW-0175">Coiled coil</keyword>
<feature type="transmembrane region" description="Helical" evidence="2">
    <location>
        <begin position="272"/>
        <end position="291"/>
    </location>
</feature>
<keyword evidence="5" id="KW-1185">Reference proteome</keyword>
<dbReference type="PANTHER" id="PTHR30590">
    <property type="entry name" value="INNER MEMBRANE PROTEIN"/>
    <property type="match status" value="1"/>
</dbReference>
<feature type="transmembrane region" description="Helical" evidence="2">
    <location>
        <begin position="392"/>
        <end position="411"/>
    </location>
</feature>
<reference evidence="4" key="1">
    <citation type="submission" date="2023-09" db="EMBL/GenBank/DDBJ databases">
        <title>Undibacterium sp. 20NA77.5 isolated from freshwater.</title>
        <authorList>
            <person name="Le V."/>
            <person name="Ko S.-R."/>
            <person name="Ahn C.-Y."/>
            <person name="Oh H.-M."/>
        </authorList>
    </citation>
    <scope>NUCLEOTIDE SEQUENCE</scope>
    <source>
        <strain evidence="4">20NA77.5</strain>
    </source>
</reference>
<dbReference type="InterPro" id="IPR007349">
    <property type="entry name" value="DUF418"/>
</dbReference>
<feature type="transmembrane region" description="Helical" evidence="2">
    <location>
        <begin position="75"/>
        <end position="98"/>
    </location>
</feature>
<proteinExistence type="predicted"/>
<feature type="transmembrane region" description="Helical" evidence="2">
    <location>
        <begin position="185"/>
        <end position="201"/>
    </location>
</feature>
<evidence type="ECO:0000256" key="1">
    <source>
        <dbReference type="SAM" id="Coils"/>
    </source>
</evidence>
<feature type="transmembrane region" description="Helical" evidence="2">
    <location>
        <begin position="213"/>
        <end position="237"/>
    </location>
</feature>
<feature type="transmembrane region" description="Helical" evidence="2">
    <location>
        <begin position="423"/>
        <end position="441"/>
    </location>
</feature>
<dbReference type="EMBL" id="CP133720">
    <property type="protein sequence ID" value="WMW82020.1"/>
    <property type="molecule type" value="Genomic_DNA"/>
</dbReference>
<evidence type="ECO:0000256" key="2">
    <source>
        <dbReference type="SAM" id="Phobius"/>
    </source>
</evidence>
<dbReference type="RefSeq" id="WP_309483497.1">
    <property type="nucleotide sequence ID" value="NZ_CP133720.1"/>
</dbReference>
<feature type="transmembrane region" description="Helical" evidence="2">
    <location>
        <begin position="243"/>
        <end position="260"/>
    </location>
</feature>
<feature type="transmembrane region" description="Helical" evidence="2">
    <location>
        <begin position="38"/>
        <end position="55"/>
    </location>
</feature>
<dbReference type="PANTHER" id="PTHR30590:SF2">
    <property type="entry name" value="INNER MEMBRANE PROTEIN"/>
    <property type="match status" value="1"/>
</dbReference>
<evidence type="ECO:0000313" key="4">
    <source>
        <dbReference type="EMBL" id="WMW82020.1"/>
    </source>
</evidence>
<keyword evidence="2" id="KW-1133">Transmembrane helix</keyword>
<feature type="domain" description="DUF418" evidence="3">
    <location>
        <begin position="405"/>
        <end position="567"/>
    </location>
</feature>
<dbReference type="Pfam" id="PF04235">
    <property type="entry name" value="DUF418"/>
    <property type="match status" value="1"/>
</dbReference>